<keyword evidence="2" id="KW-1185">Reference proteome</keyword>
<dbReference type="Pfam" id="PF12244">
    <property type="entry name" value="DUF3606"/>
    <property type="match status" value="1"/>
</dbReference>
<evidence type="ECO:0000313" key="2">
    <source>
        <dbReference type="Proteomes" id="UP000219281"/>
    </source>
</evidence>
<dbReference type="InterPro" id="IPR022037">
    <property type="entry name" value="DUF3606"/>
</dbReference>
<evidence type="ECO:0000313" key="1">
    <source>
        <dbReference type="EMBL" id="SOD14072.1"/>
    </source>
</evidence>
<gene>
    <name evidence="1" type="ORF">SAMN06297358_1389</name>
</gene>
<dbReference type="RefSeq" id="WP_097130260.1">
    <property type="nucleotide sequence ID" value="NZ_OCMT01000002.1"/>
</dbReference>
<proteinExistence type="predicted"/>
<dbReference type="Proteomes" id="UP000219281">
    <property type="component" value="Unassembled WGS sequence"/>
</dbReference>
<accession>A0A285ZWN9</accession>
<name>A0A285ZWN9_9SPHI</name>
<dbReference type="OrthoDB" id="772768at2"/>
<protein>
    <recommendedName>
        <fullName evidence="3">DUF3606 domain-containing protein</fullName>
    </recommendedName>
</protein>
<organism evidence="1 2">
    <name type="scientific">Pedobacter xixiisoli</name>
    <dbReference type="NCBI Taxonomy" id="1476464"/>
    <lineage>
        <taxon>Bacteria</taxon>
        <taxon>Pseudomonadati</taxon>
        <taxon>Bacteroidota</taxon>
        <taxon>Sphingobacteriia</taxon>
        <taxon>Sphingobacteriales</taxon>
        <taxon>Sphingobacteriaceae</taxon>
        <taxon>Pedobacter</taxon>
    </lineage>
</organism>
<evidence type="ECO:0008006" key="3">
    <source>
        <dbReference type="Google" id="ProtNLM"/>
    </source>
</evidence>
<sequence>MNNENSVQNNQICVDVAKPYELWDWADKLKVSAHSLKQAVLEVGGSLNKVRAYLKK</sequence>
<dbReference type="AlphaFoldDB" id="A0A285ZWN9"/>
<reference evidence="2" key="1">
    <citation type="submission" date="2017-09" db="EMBL/GenBank/DDBJ databases">
        <authorList>
            <person name="Varghese N."/>
            <person name="Submissions S."/>
        </authorList>
    </citation>
    <scope>NUCLEOTIDE SEQUENCE [LARGE SCALE GENOMIC DNA]</scope>
    <source>
        <strain evidence="2">CGMCC 1.12803</strain>
    </source>
</reference>
<dbReference type="EMBL" id="OCMT01000002">
    <property type="protein sequence ID" value="SOD14072.1"/>
    <property type="molecule type" value="Genomic_DNA"/>
</dbReference>